<organism evidence="1 2">
    <name type="scientific">Argiope bruennichi</name>
    <name type="common">Wasp spider</name>
    <name type="synonym">Aranea bruennichi</name>
    <dbReference type="NCBI Taxonomy" id="94029"/>
    <lineage>
        <taxon>Eukaryota</taxon>
        <taxon>Metazoa</taxon>
        <taxon>Ecdysozoa</taxon>
        <taxon>Arthropoda</taxon>
        <taxon>Chelicerata</taxon>
        <taxon>Arachnida</taxon>
        <taxon>Araneae</taxon>
        <taxon>Araneomorphae</taxon>
        <taxon>Entelegynae</taxon>
        <taxon>Araneoidea</taxon>
        <taxon>Araneidae</taxon>
        <taxon>Argiope</taxon>
    </lineage>
</organism>
<proteinExistence type="predicted"/>
<comment type="caution">
    <text evidence="1">The sequence shown here is derived from an EMBL/GenBank/DDBJ whole genome shotgun (WGS) entry which is preliminary data.</text>
</comment>
<reference evidence="1" key="2">
    <citation type="submission" date="2020-06" db="EMBL/GenBank/DDBJ databases">
        <authorList>
            <person name="Sheffer M."/>
        </authorList>
    </citation>
    <scope>NUCLEOTIDE SEQUENCE</scope>
</reference>
<dbReference type="Proteomes" id="UP000807504">
    <property type="component" value="Unassembled WGS sequence"/>
</dbReference>
<protein>
    <submittedName>
        <fullName evidence="1">Uncharacterized protein</fullName>
    </submittedName>
</protein>
<accession>A0A8T0ESR0</accession>
<dbReference type="AlphaFoldDB" id="A0A8T0ESR0"/>
<evidence type="ECO:0000313" key="2">
    <source>
        <dbReference type="Proteomes" id="UP000807504"/>
    </source>
</evidence>
<gene>
    <name evidence="1" type="ORF">HNY73_014323</name>
</gene>
<keyword evidence="2" id="KW-1185">Reference proteome</keyword>
<evidence type="ECO:0000313" key="1">
    <source>
        <dbReference type="EMBL" id="KAF8777466.1"/>
    </source>
</evidence>
<sequence>MAVNNLNMTGAIILSSTASRPTGLGKKNQKNPKNTSGIPFNSNFLPPLFIKLVFAHLWNSNPTDRQEVFVELKKRTYSPYLDSPGYPARYSAEEAGMVEVIGLLFIIPAKCSNVLATPRCLPDYPSITVTAGSGPKLKINQADPVFVGSVSLSWMRIFY</sequence>
<reference evidence="1" key="1">
    <citation type="journal article" date="2020" name="bioRxiv">
        <title>Chromosome-level reference genome of the European wasp spider Argiope bruennichi: a resource for studies on range expansion and evolutionary adaptation.</title>
        <authorList>
            <person name="Sheffer M.M."/>
            <person name="Hoppe A."/>
            <person name="Krehenwinkel H."/>
            <person name="Uhl G."/>
            <person name="Kuss A.W."/>
            <person name="Jensen L."/>
            <person name="Jensen C."/>
            <person name="Gillespie R.G."/>
            <person name="Hoff K.J."/>
            <person name="Prost S."/>
        </authorList>
    </citation>
    <scope>NUCLEOTIDE SEQUENCE</scope>
</reference>
<name>A0A8T0ESR0_ARGBR</name>
<dbReference type="EMBL" id="JABXBU010002072">
    <property type="protein sequence ID" value="KAF8777466.1"/>
    <property type="molecule type" value="Genomic_DNA"/>
</dbReference>